<reference evidence="2 3" key="1">
    <citation type="journal article" date="2015" name="Nature">
        <title>rRNA introns, odd ribosomes, and small enigmatic genomes across a large radiation of phyla.</title>
        <authorList>
            <person name="Brown C.T."/>
            <person name="Hug L.A."/>
            <person name="Thomas B.C."/>
            <person name="Sharon I."/>
            <person name="Castelle C.J."/>
            <person name="Singh A."/>
            <person name="Wilkins M.J."/>
            <person name="Williams K.H."/>
            <person name="Banfield J.F."/>
        </authorList>
    </citation>
    <scope>NUCLEOTIDE SEQUENCE [LARGE SCALE GENOMIC DNA]</scope>
</reference>
<dbReference type="Proteomes" id="UP000034119">
    <property type="component" value="Unassembled WGS sequence"/>
</dbReference>
<evidence type="ECO:0000256" key="1">
    <source>
        <dbReference type="SAM" id="Phobius"/>
    </source>
</evidence>
<evidence type="ECO:0000313" key="2">
    <source>
        <dbReference type="EMBL" id="KKW06256.1"/>
    </source>
</evidence>
<sequence length="164" mass="18380">MVGELIKKVLKFILVLIGLGWLAFGTLSSLTESQKINRYNLRFSYPSQQELILNAINLIVATDCGGSATYPWYCDHATFTVDAVVASHEELFAIGKGLPRSGGEFWWLGVKREAQWSEILLQDEGEALPQCEEISEIPSDIFSGFFRYCLEGVNRIDRSSEVLP</sequence>
<keyword evidence="1" id="KW-0472">Membrane</keyword>
<proteinExistence type="predicted"/>
<dbReference type="STRING" id="1618342.UY40_C0001G0034"/>
<dbReference type="EMBL" id="LCPW01000001">
    <property type="protein sequence ID" value="KKW06256.1"/>
    <property type="molecule type" value="Genomic_DNA"/>
</dbReference>
<comment type="caution">
    <text evidence="2">The sequence shown here is derived from an EMBL/GenBank/DDBJ whole genome shotgun (WGS) entry which is preliminary data.</text>
</comment>
<protein>
    <submittedName>
        <fullName evidence="2">Uncharacterized protein</fullName>
    </submittedName>
</protein>
<name>A0A0G1VII9_9BACT</name>
<feature type="transmembrane region" description="Helical" evidence="1">
    <location>
        <begin position="12"/>
        <end position="30"/>
    </location>
</feature>
<dbReference type="AlphaFoldDB" id="A0A0G1VII9"/>
<accession>A0A0G1VII9</accession>
<evidence type="ECO:0000313" key="3">
    <source>
        <dbReference type="Proteomes" id="UP000034119"/>
    </source>
</evidence>
<keyword evidence="1" id="KW-1133">Transmembrane helix</keyword>
<keyword evidence="1" id="KW-0812">Transmembrane</keyword>
<organism evidence="2 3">
    <name type="scientific">candidate division CPR1 bacterium GW2011_GWC1_49_13</name>
    <dbReference type="NCBI Taxonomy" id="1618342"/>
    <lineage>
        <taxon>Bacteria</taxon>
        <taxon>candidate division CPR1</taxon>
    </lineage>
</organism>
<gene>
    <name evidence="2" type="ORF">UY40_C0001G0034</name>
</gene>